<dbReference type="Proteomes" id="UP000094487">
    <property type="component" value="Unassembled WGS sequence"/>
</dbReference>
<evidence type="ECO:0000313" key="3">
    <source>
        <dbReference type="EMBL" id="ODP38348.1"/>
    </source>
</evidence>
<dbReference type="Gene3D" id="3.40.1740.10">
    <property type="entry name" value="VC0467-like"/>
    <property type="match status" value="1"/>
</dbReference>
<dbReference type="Pfam" id="PF02622">
    <property type="entry name" value="DUF179"/>
    <property type="match status" value="1"/>
</dbReference>
<dbReference type="PANTHER" id="PTHR30327">
    <property type="entry name" value="UNCHARACTERIZED PROTEIN YQGE"/>
    <property type="match status" value="1"/>
</dbReference>
<dbReference type="GO" id="GO:0005829">
    <property type="term" value="C:cytosol"/>
    <property type="evidence" value="ECO:0007669"/>
    <property type="project" value="TreeGrafter"/>
</dbReference>
<reference evidence="3 4" key="1">
    <citation type="submission" date="2016-08" db="EMBL/GenBank/DDBJ databases">
        <title>Draft genome of the agarase producing Sphingomonas sp. MCT13.</title>
        <authorList>
            <person name="D'Andrea M.M."/>
            <person name="Rossolini G.M."/>
            <person name="Thaller M.C."/>
        </authorList>
    </citation>
    <scope>NUCLEOTIDE SEQUENCE [LARGE SCALE GENOMIC DNA]</scope>
    <source>
        <strain evidence="3 4">MCT13</strain>
    </source>
</reference>
<organism evidence="3 4">
    <name type="scientific">Sphingomonas turrisvirgatae</name>
    <dbReference type="NCBI Taxonomy" id="1888892"/>
    <lineage>
        <taxon>Bacteria</taxon>
        <taxon>Pseudomonadati</taxon>
        <taxon>Pseudomonadota</taxon>
        <taxon>Alphaproteobacteria</taxon>
        <taxon>Sphingomonadales</taxon>
        <taxon>Sphingomonadaceae</taxon>
        <taxon>Sphingomonas</taxon>
    </lineage>
</organism>
<accession>A0A1E3LX90</accession>
<proteinExistence type="inferred from homology"/>
<dbReference type="PANTHER" id="PTHR30327:SF1">
    <property type="entry name" value="UPF0301 PROTEIN YQGE"/>
    <property type="match status" value="1"/>
</dbReference>
<dbReference type="AlphaFoldDB" id="A0A1E3LX90"/>
<comment type="similarity">
    <text evidence="1 2">Belongs to the UPF0301 (AlgH) family.</text>
</comment>
<dbReference type="SUPFAM" id="SSF143456">
    <property type="entry name" value="VC0467-like"/>
    <property type="match status" value="1"/>
</dbReference>
<sequence length="186" mass="19638">MEPSVYLTGQILLAMPGIGDPRFERAVIAICAHDTQGAMGIGVGATIAGLGFHELLAQFELDPSGVPDVPVHFGGPVEPRRGFVLHSTDWGGQDTVDVAGKWALSGSIDVLRAIAEGVGPSRWLVALGYAGWGEDQLDEELTRHGWLNVPGDPAIIYDTDVDLRWERGFKAVGIDARLLGVGGGTA</sequence>
<dbReference type="RefSeq" id="WP_069320001.1">
    <property type="nucleotide sequence ID" value="NZ_MDDS01000016.1"/>
</dbReference>
<dbReference type="InterPro" id="IPR003774">
    <property type="entry name" value="AlgH-like"/>
</dbReference>
<name>A0A1E3LX90_9SPHN</name>
<comment type="caution">
    <text evidence="3">The sequence shown here is derived from an EMBL/GenBank/DDBJ whole genome shotgun (WGS) entry which is preliminary data.</text>
</comment>
<dbReference type="EMBL" id="MDDS01000016">
    <property type="protein sequence ID" value="ODP38348.1"/>
    <property type="molecule type" value="Genomic_DNA"/>
</dbReference>
<evidence type="ECO:0000256" key="1">
    <source>
        <dbReference type="ARBA" id="ARBA00009600"/>
    </source>
</evidence>
<keyword evidence="4" id="KW-1185">Reference proteome</keyword>
<evidence type="ECO:0000256" key="2">
    <source>
        <dbReference type="HAMAP-Rule" id="MF_00758"/>
    </source>
</evidence>
<protein>
    <recommendedName>
        <fullName evidence="2">UPF0301 protein BFL28_14620</fullName>
    </recommendedName>
</protein>
<dbReference type="HAMAP" id="MF_00758">
    <property type="entry name" value="UPF0301"/>
    <property type="match status" value="1"/>
</dbReference>
<dbReference type="STRING" id="1888892.BFL28_14620"/>
<gene>
    <name evidence="3" type="ORF">BFL28_14620</name>
</gene>
<evidence type="ECO:0000313" key="4">
    <source>
        <dbReference type="Proteomes" id="UP000094487"/>
    </source>
</evidence>
<dbReference type="OrthoDB" id="9807486at2"/>